<name>A0A1X1XJ40_9MYCO</name>
<dbReference type="OrthoDB" id="4562780at2"/>
<dbReference type="RefSeq" id="WP_085163186.1">
    <property type="nucleotide sequence ID" value="NZ_AP022581.1"/>
</dbReference>
<evidence type="ECO:0000313" key="2">
    <source>
        <dbReference type="Proteomes" id="UP000466396"/>
    </source>
</evidence>
<gene>
    <name evidence="1" type="ORF">MLAC_41310</name>
</gene>
<reference evidence="1 2" key="1">
    <citation type="journal article" date="2019" name="Emerg. Microbes Infect.">
        <title>Comprehensive subspecies identification of 175 nontuberculous mycobacteria species based on 7547 genomic profiles.</title>
        <authorList>
            <person name="Matsumoto Y."/>
            <person name="Kinjo T."/>
            <person name="Motooka D."/>
            <person name="Nabeya D."/>
            <person name="Jung N."/>
            <person name="Uechi K."/>
            <person name="Horii T."/>
            <person name="Iida T."/>
            <person name="Fujita J."/>
            <person name="Nakamura S."/>
        </authorList>
    </citation>
    <scope>NUCLEOTIDE SEQUENCE [LARGE SCALE GENOMIC DNA]</scope>
    <source>
        <strain evidence="1 2">JCM 15657</strain>
    </source>
</reference>
<sequence>MTFVVSQRVSRVTRARGRSMLRIGRRLTARLCAARQLTAQERANWYVARMPIAVIAAPR</sequence>
<evidence type="ECO:0000313" key="1">
    <source>
        <dbReference type="EMBL" id="BBX98837.1"/>
    </source>
</evidence>
<dbReference type="EMBL" id="AP022581">
    <property type="protein sequence ID" value="BBX98837.1"/>
    <property type="molecule type" value="Genomic_DNA"/>
</dbReference>
<dbReference type="AlphaFoldDB" id="A0A1X1XJ40"/>
<accession>A0A1X1XJ40</accession>
<dbReference type="Proteomes" id="UP000466396">
    <property type="component" value="Chromosome"/>
</dbReference>
<organism evidence="1 2">
    <name type="scientific">Mycobacterium lacus</name>
    <dbReference type="NCBI Taxonomy" id="169765"/>
    <lineage>
        <taxon>Bacteria</taxon>
        <taxon>Bacillati</taxon>
        <taxon>Actinomycetota</taxon>
        <taxon>Actinomycetes</taxon>
        <taxon>Mycobacteriales</taxon>
        <taxon>Mycobacteriaceae</taxon>
        <taxon>Mycobacterium</taxon>
    </lineage>
</organism>
<protein>
    <submittedName>
        <fullName evidence="1">Uncharacterized protein</fullName>
    </submittedName>
</protein>
<keyword evidence="2" id="KW-1185">Reference proteome</keyword>
<proteinExistence type="predicted"/>
<dbReference type="KEGG" id="mlj:MLAC_41310"/>